<proteinExistence type="predicted"/>
<keyword evidence="1" id="KW-1133">Transmembrane helix</keyword>
<keyword evidence="1" id="KW-0812">Transmembrane</keyword>
<keyword evidence="1" id="KW-0472">Membrane</keyword>
<feature type="transmembrane region" description="Helical" evidence="1">
    <location>
        <begin position="133"/>
        <end position="154"/>
    </location>
</feature>
<organism evidence="2 3">
    <name type="scientific">Gilvimarinus japonicus</name>
    <dbReference type="NCBI Taxonomy" id="1796469"/>
    <lineage>
        <taxon>Bacteria</taxon>
        <taxon>Pseudomonadati</taxon>
        <taxon>Pseudomonadota</taxon>
        <taxon>Gammaproteobacteria</taxon>
        <taxon>Cellvibrionales</taxon>
        <taxon>Cellvibrionaceae</taxon>
        <taxon>Gilvimarinus</taxon>
    </lineage>
</organism>
<dbReference type="InterPro" id="IPR018723">
    <property type="entry name" value="DUF2254_membrane"/>
</dbReference>
<protein>
    <submittedName>
        <fullName evidence="2">DUF2254 domain-containing protein</fullName>
    </submittedName>
</protein>
<dbReference type="Proteomes" id="UP001595548">
    <property type="component" value="Unassembled WGS sequence"/>
</dbReference>
<feature type="transmembrane region" description="Helical" evidence="1">
    <location>
        <begin position="104"/>
        <end position="127"/>
    </location>
</feature>
<reference evidence="3" key="1">
    <citation type="journal article" date="2019" name="Int. J. Syst. Evol. Microbiol.">
        <title>The Global Catalogue of Microorganisms (GCM) 10K type strain sequencing project: providing services to taxonomists for standard genome sequencing and annotation.</title>
        <authorList>
            <consortium name="The Broad Institute Genomics Platform"/>
            <consortium name="The Broad Institute Genome Sequencing Center for Infectious Disease"/>
            <person name="Wu L."/>
            <person name="Ma J."/>
        </authorList>
    </citation>
    <scope>NUCLEOTIDE SEQUENCE [LARGE SCALE GENOMIC DNA]</scope>
    <source>
        <strain evidence="3">KCTC 52141</strain>
    </source>
</reference>
<evidence type="ECO:0000313" key="3">
    <source>
        <dbReference type="Proteomes" id="UP001595548"/>
    </source>
</evidence>
<name>A0ABV7HNV7_9GAMM</name>
<feature type="transmembrane region" description="Helical" evidence="1">
    <location>
        <begin position="61"/>
        <end position="83"/>
    </location>
</feature>
<sequence length="420" mass="45532">MLSQWAWKLLQISRQLWMRTVLFAVLAVATALIAIAFKGWIPAELSGAIGAPAVDRILSILASSMLAVTTFSLSVMVAAYSAATSNISPRATRLLMEDSTTQNALATFVGSFVYSLVGIIALHTGVYGDQGRVILFVVTIAVVVLIVGTILLWINHLSSLGRVGETTDRVEEAAANAVKRRIAHPWLDGRRLATLADIPEKASAIYSERIGYVQHIDIKAINRWAEENDTQVFIASLPGAFVHPGRALAYCLNHTQATIDQATEVIDHTYTIRDERSFDQDPRFGLLVLAEIASRALSPAVNDPGTAIDVIGRGVRVISGWEVTQGTEEPKLEDIPCPNVWVQRIELAELFNDFFAPIARDGAGLIEVHIRLQKALAALAVKGGAFAEHAQAHSQRALALAKHELPLADDIATLESLTLD</sequence>
<dbReference type="RefSeq" id="WP_339616116.1">
    <property type="nucleotide sequence ID" value="NZ_AP031500.1"/>
</dbReference>
<feature type="transmembrane region" description="Helical" evidence="1">
    <location>
        <begin position="21"/>
        <end position="41"/>
    </location>
</feature>
<evidence type="ECO:0000313" key="2">
    <source>
        <dbReference type="EMBL" id="MFC3155539.1"/>
    </source>
</evidence>
<dbReference type="Pfam" id="PF10011">
    <property type="entry name" value="DUF2254"/>
    <property type="match status" value="1"/>
</dbReference>
<keyword evidence="3" id="KW-1185">Reference proteome</keyword>
<evidence type="ECO:0000256" key="1">
    <source>
        <dbReference type="SAM" id="Phobius"/>
    </source>
</evidence>
<dbReference type="EMBL" id="JBHRTL010000006">
    <property type="protein sequence ID" value="MFC3155539.1"/>
    <property type="molecule type" value="Genomic_DNA"/>
</dbReference>
<accession>A0ABV7HNV7</accession>
<comment type="caution">
    <text evidence="2">The sequence shown here is derived from an EMBL/GenBank/DDBJ whole genome shotgun (WGS) entry which is preliminary data.</text>
</comment>
<gene>
    <name evidence="2" type="ORF">ACFOEB_10045</name>
</gene>